<comment type="caution">
    <text evidence="7">The sequence shown here is derived from an EMBL/GenBank/DDBJ whole genome shotgun (WGS) entry which is preliminary data.</text>
</comment>
<dbReference type="SMART" id="SM00976">
    <property type="entry name" value="Telo_bind"/>
    <property type="match status" value="1"/>
</dbReference>
<dbReference type="GO" id="GO:0010521">
    <property type="term" value="F:telomerase inhibitor activity"/>
    <property type="evidence" value="ECO:0007669"/>
    <property type="project" value="TreeGrafter"/>
</dbReference>
<feature type="compositionally biased region" description="Basic and acidic residues" evidence="5">
    <location>
        <begin position="1113"/>
        <end position="1123"/>
    </location>
</feature>
<keyword evidence="8" id="KW-1185">Reference proteome</keyword>
<dbReference type="Gene3D" id="2.40.50.140">
    <property type="entry name" value="Nucleic acid-binding proteins"/>
    <property type="match status" value="1"/>
</dbReference>
<feature type="compositionally biased region" description="Acidic residues" evidence="5">
    <location>
        <begin position="1042"/>
        <end position="1051"/>
    </location>
</feature>
<dbReference type="PANTHER" id="PTHR14513">
    <property type="entry name" value="PROTECTION OF TELOMERES 1"/>
    <property type="match status" value="1"/>
</dbReference>
<dbReference type="OrthoDB" id="5363079at2759"/>
<dbReference type="Proteomes" id="UP000562929">
    <property type="component" value="Unassembled WGS sequence"/>
</dbReference>
<feature type="compositionally biased region" description="Polar residues" evidence="5">
    <location>
        <begin position="1144"/>
        <end position="1159"/>
    </location>
</feature>
<feature type="compositionally biased region" description="Basic and acidic residues" evidence="5">
    <location>
        <begin position="1029"/>
        <end position="1041"/>
    </location>
</feature>
<evidence type="ECO:0000256" key="5">
    <source>
        <dbReference type="SAM" id="MobiDB-lite"/>
    </source>
</evidence>
<dbReference type="GO" id="GO:0032210">
    <property type="term" value="P:regulation of telomere maintenance via telomerase"/>
    <property type="evidence" value="ECO:0007669"/>
    <property type="project" value="TreeGrafter"/>
</dbReference>
<feature type="compositionally biased region" description="Basic and acidic residues" evidence="5">
    <location>
        <begin position="545"/>
        <end position="587"/>
    </location>
</feature>
<evidence type="ECO:0000313" key="7">
    <source>
        <dbReference type="EMBL" id="KAF4585769.1"/>
    </source>
</evidence>
<evidence type="ECO:0000313" key="8">
    <source>
        <dbReference type="Proteomes" id="UP000562929"/>
    </source>
</evidence>
<dbReference type="InterPro" id="IPR028389">
    <property type="entry name" value="POT1"/>
</dbReference>
<evidence type="ECO:0000256" key="3">
    <source>
        <dbReference type="ARBA" id="ARBA00022895"/>
    </source>
</evidence>
<feature type="region of interest" description="Disordered" evidence="5">
    <location>
        <begin position="314"/>
        <end position="358"/>
    </location>
</feature>
<reference evidence="7 8" key="1">
    <citation type="journal article" date="2020" name="G3 (Bethesda)">
        <title>Genetic Underpinnings of Host Manipulation by Ophiocordyceps as Revealed by Comparative Transcriptomics.</title>
        <authorList>
            <person name="Will I."/>
            <person name="Das B."/>
            <person name="Trinh T."/>
            <person name="Brachmann A."/>
            <person name="Ohm R.A."/>
            <person name="de Bekker C."/>
        </authorList>
    </citation>
    <scope>NUCLEOTIDE SEQUENCE [LARGE SCALE GENOMIC DNA]</scope>
    <source>
        <strain evidence="7 8">EC05</strain>
    </source>
</reference>
<dbReference type="InterPro" id="IPR011564">
    <property type="entry name" value="Telomer_end-bd_POT1/Cdc13"/>
</dbReference>
<feature type="compositionally biased region" description="Basic and acidic residues" evidence="5">
    <location>
        <begin position="852"/>
        <end position="874"/>
    </location>
</feature>
<feature type="compositionally biased region" description="Acidic residues" evidence="5">
    <location>
        <begin position="633"/>
        <end position="643"/>
    </location>
</feature>
<feature type="compositionally biased region" description="Basic and acidic residues" evidence="5">
    <location>
        <begin position="616"/>
        <end position="632"/>
    </location>
</feature>
<dbReference type="SUPFAM" id="SSF50249">
    <property type="entry name" value="Nucleic acid-binding proteins"/>
    <property type="match status" value="1"/>
</dbReference>
<feature type="compositionally biased region" description="Acidic residues" evidence="5">
    <location>
        <begin position="932"/>
        <end position="943"/>
    </location>
</feature>
<feature type="compositionally biased region" description="Basic and acidic residues" evidence="5">
    <location>
        <begin position="695"/>
        <end position="709"/>
    </location>
</feature>
<dbReference type="CDD" id="cd04497">
    <property type="entry name" value="hPOT1_OB1_like"/>
    <property type="match status" value="1"/>
</dbReference>
<dbReference type="InterPro" id="IPR012340">
    <property type="entry name" value="NA-bd_OB-fold"/>
</dbReference>
<sequence>MNSALPTLEALRGADVTPLALLHPDLEDSASRVVEGVVTITWPYSSISRSTAFILAEGDYSLRRNGGQVRLEFRAAAGKALADAAVGGGDELRLSLEGAQWRKVEPSMRLPQGALEWQLLFESRLLLSLRRAQDQSLDVIHVNVSPEADAQPEQNGALGDGLAVEGRPAQDDVALDPPGSTVAAPPVPLSFPVKRQASSELEADEFASPAFIKRARMSYGALLEDGLGMFVDGKEKKKAKEKKKSRFSMQGASWKYTSRSPSPAGEAQSKHDTDDSGPAVDEEAQPATDLTETSPKPSMVDGASQTQELYFSPSHTDFHSSVKPGPMTQTTAASTFRPSHFGRTNDSSHTPSRTLFDRTANNQPMASSTIQATATAFGSHHLSFAAEAHTGSSNISRTSPVSALSAAALAGGIAASHYPLNPLSAPTAHIDPSLQFSGDVSAAENPYYAPGDFEWQADHLVTGNSITSNQSGAQDGAFTVAGSFGAGRRSTGLASTSNASDRSVSVSKYTSRWDVRHSSDGRAGETDTLSQKNAPYGLRQPAHVPNKEFDSSRAGADDERHSEERSQPDDDVDREKFPATGRVEHSGRNRSVSYSSYDSSNAGGEARHGIQGAYHGEYEGGFEHEYNGHYDEGEAEDYSDDEPASSPTRPREPVVIDLLSDSDEDEGKADTEAQGEPAGRGPQRSEDAAVDEEMSDRYDAKSDQDETQGRSEAGFEDNESMERDDVGSEEEMEAAFRQDQASDNLALGAEEHDSWTRSGAAQSRASERSEADLGGEEGGFARPASQKPDASSEEDEEVATYAKSHAAMSSDAIIEDLEQTTEERRRGEAGLESETVPRQLANNSYAEMASSEQRHEQASEEGSPHDEPVMKSQHESSGNPGARDGATDDEEKPLADEATDSGPQEAMDMDEAPREGIPELSKNEAGLAAEHDGDEDELMTEPGDENKFDTEVEGDAASELSVDRPMTAAQVAENRWEDEFQDAATSPRDDWERRRDTEARDEQPSRPGLKSKGEQSDEAGSSSRQPGEGFKDDEKKTKYEECQSDVEEDVAETNPKSSRDDESTKKSGGKELEVHIPVKALRSRGHSRTMSRELDPSLALAQTKSAKLPGRGSGKESRGEKLRASGSQRSDEPDPSLALAKAAVSSTVKTRTDPKTSSAARGKRRAATPDTTTTARGLRSSGRVNSPVESVMASPSGGGSTDEEAAEAKRKLLTTLRTQLPEAEALRSLRSQLNRTVDVIAVSTMTPAQPHRPKQGPRDYMLELVLTDASTAPGRVTVAQLFRPHVESLPVVQAGDVVLLRRVQVMSLQGRGFGVRAGEQSAWAVFERDDEEMLAQIKGPPVEVTEGEVEYARGLKGWWTLVMRDERAVARVDRATSKVSRAKDR</sequence>
<keyword evidence="4" id="KW-0238">DNA-binding</keyword>
<dbReference type="GO" id="GO:0000783">
    <property type="term" value="C:nuclear telomere cap complex"/>
    <property type="evidence" value="ECO:0007669"/>
    <property type="project" value="TreeGrafter"/>
</dbReference>
<feature type="region of interest" description="Disordered" evidence="5">
    <location>
        <begin position="234"/>
        <end position="301"/>
    </location>
</feature>
<accession>A0A8H4Q538</accession>
<proteinExistence type="predicted"/>
<feature type="compositionally biased region" description="Low complexity" evidence="5">
    <location>
        <begin position="591"/>
        <end position="600"/>
    </location>
</feature>
<evidence type="ECO:0000256" key="1">
    <source>
        <dbReference type="ARBA" id="ARBA00004574"/>
    </source>
</evidence>
<protein>
    <submittedName>
        <fullName evidence="7">Telomere end binding protein</fullName>
    </submittedName>
</protein>
<feature type="compositionally biased region" description="Basic and acidic residues" evidence="5">
    <location>
        <begin position="987"/>
        <end position="1004"/>
    </location>
</feature>
<keyword evidence="3" id="KW-0779">Telomere</keyword>
<gene>
    <name evidence="7" type="ORF">GQ602_005074</name>
</gene>
<organism evidence="7 8">
    <name type="scientific">Ophiocordyceps camponoti-floridani</name>
    <dbReference type="NCBI Taxonomy" id="2030778"/>
    <lineage>
        <taxon>Eukaryota</taxon>
        <taxon>Fungi</taxon>
        <taxon>Dikarya</taxon>
        <taxon>Ascomycota</taxon>
        <taxon>Pezizomycotina</taxon>
        <taxon>Sordariomycetes</taxon>
        <taxon>Hypocreomycetidae</taxon>
        <taxon>Hypocreales</taxon>
        <taxon>Ophiocordycipitaceae</taxon>
        <taxon>Ophiocordyceps</taxon>
    </lineage>
</organism>
<evidence type="ECO:0000256" key="4">
    <source>
        <dbReference type="ARBA" id="ARBA00023125"/>
    </source>
</evidence>
<dbReference type="Pfam" id="PF02765">
    <property type="entry name" value="POT1"/>
    <property type="match status" value="1"/>
</dbReference>
<dbReference type="EMBL" id="JAACLJ010000005">
    <property type="protein sequence ID" value="KAF4585769.1"/>
    <property type="molecule type" value="Genomic_DNA"/>
</dbReference>
<comment type="subcellular location">
    <subcellularLocation>
        <location evidence="1">Chromosome</location>
        <location evidence="1">Telomere</location>
    </subcellularLocation>
</comment>
<keyword evidence="2" id="KW-0158">Chromosome</keyword>
<feature type="domain" description="Telomeric single stranded DNA binding POT1/Cdc13" evidence="6">
    <location>
        <begin position="1223"/>
        <end position="1360"/>
    </location>
</feature>
<dbReference type="PANTHER" id="PTHR14513:SF0">
    <property type="entry name" value="PROTECTION OF TELOMERES PROTEIN 1"/>
    <property type="match status" value="1"/>
</dbReference>
<feature type="compositionally biased region" description="Basic residues" evidence="5">
    <location>
        <begin position="236"/>
        <end position="246"/>
    </location>
</feature>
<feature type="compositionally biased region" description="Basic and acidic residues" evidence="5">
    <location>
        <begin position="1057"/>
        <end position="1076"/>
    </location>
</feature>
<evidence type="ECO:0000256" key="2">
    <source>
        <dbReference type="ARBA" id="ARBA00022454"/>
    </source>
</evidence>
<dbReference type="GO" id="GO:0098505">
    <property type="term" value="F:G-rich strand telomeric DNA binding"/>
    <property type="evidence" value="ECO:0007669"/>
    <property type="project" value="TreeGrafter"/>
</dbReference>
<feature type="compositionally biased region" description="Basic and acidic residues" evidence="5">
    <location>
        <begin position="511"/>
        <end position="525"/>
    </location>
</feature>
<evidence type="ECO:0000259" key="6">
    <source>
        <dbReference type="SMART" id="SM00976"/>
    </source>
</evidence>
<name>A0A8H4Q538_9HYPO</name>
<feature type="compositionally biased region" description="Polar residues" evidence="5">
    <location>
        <begin position="492"/>
        <end position="510"/>
    </location>
</feature>
<feature type="region of interest" description="Disordered" evidence="5">
    <location>
        <begin position="487"/>
        <end position="1207"/>
    </location>
</feature>
<dbReference type="GO" id="GO:0016233">
    <property type="term" value="P:telomere capping"/>
    <property type="evidence" value="ECO:0007669"/>
    <property type="project" value="TreeGrafter"/>
</dbReference>
<feature type="compositionally biased region" description="Polar residues" evidence="5">
    <location>
        <begin position="247"/>
        <end position="261"/>
    </location>
</feature>
<feature type="compositionally biased region" description="Polar residues" evidence="5">
    <location>
        <begin position="327"/>
        <end position="358"/>
    </location>
</feature>